<organism evidence="2 3">
    <name type="scientific">Methylovirgula ligni</name>
    <dbReference type="NCBI Taxonomy" id="569860"/>
    <lineage>
        <taxon>Bacteria</taxon>
        <taxon>Pseudomonadati</taxon>
        <taxon>Pseudomonadota</taxon>
        <taxon>Alphaproteobacteria</taxon>
        <taxon>Hyphomicrobiales</taxon>
        <taxon>Beijerinckiaceae</taxon>
        <taxon>Methylovirgula</taxon>
    </lineage>
</organism>
<dbReference type="GO" id="GO:0071281">
    <property type="term" value="P:cellular response to iron ion"/>
    <property type="evidence" value="ECO:0007669"/>
    <property type="project" value="TreeGrafter"/>
</dbReference>
<dbReference type="OrthoDB" id="9775594at2"/>
<feature type="domain" description="Fe/B12 periplasmic-binding" evidence="1">
    <location>
        <begin position="52"/>
        <end position="320"/>
    </location>
</feature>
<evidence type="ECO:0000313" key="3">
    <source>
        <dbReference type="Proteomes" id="UP000256900"/>
    </source>
</evidence>
<protein>
    <submittedName>
        <fullName evidence="2">Iron complex transport system substrate-binding protein</fullName>
    </submittedName>
</protein>
<name>A0A3D9YXE7_9HYPH</name>
<dbReference type="PANTHER" id="PTHR30535:SF34">
    <property type="entry name" value="MOLYBDATE-BINDING PROTEIN MOLA"/>
    <property type="match status" value="1"/>
</dbReference>
<dbReference type="Gene3D" id="3.40.50.1980">
    <property type="entry name" value="Nitrogenase molybdenum iron protein domain"/>
    <property type="match status" value="2"/>
</dbReference>
<dbReference type="InterPro" id="IPR002491">
    <property type="entry name" value="ABC_transptr_periplasmic_BD"/>
</dbReference>
<evidence type="ECO:0000259" key="1">
    <source>
        <dbReference type="PROSITE" id="PS50983"/>
    </source>
</evidence>
<dbReference type="SUPFAM" id="SSF53807">
    <property type="entry name" value="Helical backbone' metal receptor"/>
    <property type="match status" value="1"/>
</dbReference>
<reference evidence="2 3" key="1">
    <citation type="submission" date="2018-08" db="EMBL/GenBank/DDBJ databases">
        <title>Genomic Encyclopedia of Type Strains, Phase IV (KMG-IV): sequencing the most valuable type-strain genomes for metagenomic binning, comparative biology and taxonomic classification.</title>
        <authorList>
            <person name="Goeker M."/>
        </authorList>
    </citation>
    <scope>NUCLEOTIDE SEQUENCE [LARGE SCALE GENOMIC DNA]</scope>
    <source>
        <strain evidence="2 3">BW863</strain>
    </source>
</reference>
<evidence type="ECO:0000313" key="2">
    <source>
        <dbReference type="EMBL" id="REF87311.1"/>
    </source>
</evidence>
<proteinExistence type="predicted"/>
<dbReference type="PROSITE" id="PS50983">
    <property type="entry name" value="FE_B12_PBP"/>
    <property type="match status" value="1"/>
</dbReference>
<dbReference type="Pfam" id="PF01497">
    <property type="entry name" value="Peripla_BP_2"/>
    <property type="match status" value="1"/>
</dbReference>
<keyword evidence="3" id="KW-1185">Reference proteome</keyword>
<dbReference type="Gene3D" id="1.20.58.2180">
    <property type="match status" value="1"/>
</dbReference>
<comment type="caution">
    <text evidence="2">The sequence shown here is derived from an EMBL/GenBank/DDBJ whole genome shotgun (WGS) entry which is preliminary data.</text>
</comment>
<dbReference type="InterPro" id="IPR050902">
    <property type="entry name" value="ABC_Transporter_SBP"/>
</dbReference>
<dbReference type="EMBL" id="QUMO01000002">
    <property type="protein sequence ID" value="REF87311.1"/>
    <property type="molecule type" value="Genomic_DNA"/>
</dbReference>
<dbReference type="Proteomes" id="UP000256900">
    <property type="component" value="Unassembled WGS sequence"/>
</dbReference>
<accession>A0A3D9YXE7</accession>
<sequence>MLWNRLRRGRGVLRVLSLAFMFGVGAGALTANGAEIVDQRGHHATLKAPAQRMVFLPMPGPAMYVAVDGSAQHIVGMNPSSKIAAREGALTKFFPVLDTVSTDIVRGDGFAPNVESILALHPDAVFQWTNPGSGVFAPLENAGLTVFGIRNGGQDDLLEATLLMGQVAGASARAQAIVDKQKQRAKEIADALKGLPDGERPRVLYLHRFSDSLGVNGAGAYSDFLIRLAGGEDVAHSLPGVSQAVTFEQVLAWNPQVILLGNFDKTMPQDIYNDPRWQDVAAVKAHRVYRVPLGGYRWDPPSEESALAWTWLALLLHPDRIKYDLRKDVRDWYRFLYNRTVTDADLDRILFVKQNGTSTDYARLTTP</sequence>
<dbReference type="AlphaFoldDB" id="A0A3D9YXE7"/>
<gene>
    <name evidence="2" type="ORF">DES32_0931</name>
</gene>
<dbReference type="PANTHER" id="PTHR30535">
    <property type="entry name" value="VITAMIN B12-BINDING PROTEIN"/>
    <property type="match status" value="1"/>
</dbReference>